<evidence type="ECO:0000313" key="1">
    <source>
        <dbReference type="EMBL" id="RGE69824.1"/>
    </source>
</evidence>
<evidence type="ECO:0000313" key="2">
    <source>
        <dbReference type="Proteomes" id="UP000260828"/>
    </source>
</evidence>
<name>A0A3E3IRY0_9FIRM</name>
<dbReference type="Proteomes" id="UP000260828">
    <property type="component" value="Unassembled WGS sequence"/>
</dbReference>
<accession>A0A3E3IRY0</accession>
<dbReference type="OrthoDB" id="9783269at2"/>
<comment type="caution">
    <text evidence="1">The sequence shown here is derived from an EMBL/GenBank/DDBJ whole genome shotgun (WGS) entry which is preliminary data.</text>
</comment>
<proteinExistence type="predicted"/>
<dbReference type="EMBL" id="QVME01000001">
    <property type="protein sequence ID" value="RGE69824.1"/>
    <property type="molecule type" value="Genomic_DNA"/>
</dbReference>
<dbReference type="GO" id="GO:0016791">
    <property type="term" value="F:phosphatase activity"/>
    <property type="evidence" value="ECO:0007669"/>
    <property type="project" value="TreeGrafter"/>
</dbReference>
<sequence>MRLNVRGANRLDASAVRSQSKARVWCAFMREFRQSSRMPDMELLLIRHAPTPGNLEKRYIGRTDEPIMQPLPVPIPSYPQVERVYISPMLRCRQTAQLLFGGCKPLILEDLRECDFGAFEGKKYAQLCGDSRYRAWIAGELDAPPGGESAAAFRSRCCAAFGHAVRLCIRDKIARAAFVAHGGTLMAILERYANAREAQSFYAWQAAPLCGWAAKTTSDAWIREQALFDIQPIGG</sequence>
<dbReference type="SUPFAM" id="SSF53254">
    <property type="entry name" value="Phosphoglycerate mutase-like"/>
    <property type="match status" value="1"/>
</dbReference>
<dbReference type="InterPro" id="IPR050275">
    <property type="entry name" value="PGM_Phosphatase"/>
</dbReference>
<dbReference type="PANTHER" id="PTHR48100">
    <property type="entry name" value="BROAD-SPECIFICITY PHOSPHATASE YOR283W-RELATED"/>
    <property type="match status" value="1"/>
</dbReference>
<reference evidence="1 2" key="1">
    <citation type="submission" date="2018-08" db="EMBL/GenBank/DDBJ databases">
        <title>A genome reference for cultivated species of the human gut microbiota.</title>
        <authorList>
            <person name="Zou Y."/>
            <person name="Xue W."/>
            <person name="Luo G."/>
        </authorList>
    </citation>
    <scope>NUCLEOTIDE SEQUENCE [LARGE SCALE GENOMIC DNA]</scope>
    <source>
        <strain evidence="1 2">TF05-12AC</strain>
    </source>
</reference>
<dbReference type="Gene3D" id="3.40.50.1240">
    <property type="entry name" value="Phosphoglycerate mutase-like"/>
    <property type="match status" value="1"/>
</dbReference>
<organism evidence="1 2">
    <name type="scientific">Anaerotruncus colihominis</name>
    <dbReference type="NCBI Taxonomy" id="169435"/>
    <lineage>
        <taxon>Bacteria</taxon>
        <taxon>Bacillati</taxon>
        <taxon>Bacillota</taxon>
        <taxon>Clostridia</taxon>
        <taxon>Eubacteriales</taxon>
        <taxon>Oscillospiraceae</taxon>
        <taxon>Anaerotruncus</taxon>
    </lineage>
</organism>
<dbReference type="AlphaFoldDB" id="A0A3E3IRY0"/>
<dbReference type="Pfam" id="PF00300">
    <property type="entry name" value="His_Phos_1"/>
    <property type="match status" value="1"/>
</dbReference>
<gene>
    <name evidence="1" type="ORF">DXC40_01820</name>
</gene>
<dbReference type="InterPro" id="IPR029033">
    <property type="entry name" value="His_PPase_superfam"/>
</dbReference>
<protein>
    <submittedName>
        <fullName evidence="1">Histidine phosphatase family protein</fullName>
    </submittedName>
</protein>
<dbReference type="CDD" id="cd07067">
    <property type="entry name" value="HP_PGM_like"/>
    <property type="match status" value="1"/>
</dbReference>
<dbReference type="SMART" id="SM00855">
    <property type="entry name" value="PGAM"/>
    <property type="match status" value="1"/>
</dbReference>
<dbReference type="InterPro" id="IPR013078">
    <property type="entry name" value="His_Pase_superF_clade-1"/>
</dbReference>